<evidence type="ECO:0000256" key="6">
    <source>
        <dbReference type="ARBA" id="ARBA00044739"/>
    </source>
</evidence>
<gene>
    <name evidence="7" type="ORF">NEZAVI_LOCUS7167</name>
</gene>
<sequence>MKMRNIDVKYDKNKIWSVINKHLDEDYRDPIPRPLPDVAPESPDSIVCIPNKKKPASIRVMISETAIWDALRDMGVLRQRAPKSYTSYRNKQREIIFNQPELTNREIRRMKMKPKKYVLFELLEEGYRYAAHHLKKLMDEHDRLREPIPPEQIKDKPLKNMKKTVIFLGEILKQANIYKEEHNNEGEFSIYFYTAKYYEDKNNPYWTWLADSFYKNALKTAKSFDLDGGYSKAFINYMYGRFLLKQGNAPQAAKRLQIAFELSIGKPWGAMWATNITFEKINEYSSYLLHIAQLLTADKIYKRYPERALRLTIEAVRHARRGDWHPDLEEAMLELAIHYTRNRKHSEAINTLVQLSEKVDPTEDRNMFISIQVLLALCYKRGRKKGETLKQLFFLVELGRKWKLPNLVAFGHKNIAQYLMEKNRIVSARKYLTSCILLFKKQQRYKDLVESVYLLGSCKAEQHIKEYIELMIDSDTPDTPGYKKILDFLSYGKPFWKEKTLKRYIVTKTIEPLISQKEVLTASDKIYLLLKDKFGEQFADYAMEEITEYGRKPLSDDKFNYILEDPTEIQYFETRKEAEAYKAYLVDKYRGKNLRLNRLRGENINFQIGKREIEDESEEKEYIKTLNDIDPIIPYEKDSPMYKQALTIIKDYLTPPSFAETKKPVILNVTDPKILIRLMNTIVDSSNVLFKFDGPINYEAILAEVIKQRSEQRKFVESLPELLHKRYSTEIPVTVDQRRECTIFPEEAFTEYDSDRHIEKNRDILYNSNFYATM</sequence>
<protein>
    <recommendedName>
        <fullName evidence="5">Tetratricopeptide repeat protein 29</fullName>
    </recommendedName>
</protein>
<evidence type="ECO:0000256" key="3">
    <source>
        <dbReference type="ARBA" id="ARBA00022737"/>
    </source>
</evidence>
<keyword evidence="4" id="KW-0802">TPR repeat</keyword>
<keyword evidence="8" id="KW-1185">Reference proteome</keyword>
<name>A0A9P0H859_NEZVI</name>
<dbReference type="Proteomes" id="UP001152798">
    <property type="component" value="Chromosome 3"/>
</dbReference>
<dbReference type="AlphaFoldDB" id="A0A9P0H859"/>
<accession>A0A9P0H859</accession>
<dbReference type="OrthoDB" id="6612325at2759"/>
<keyword evidence="3" id="KW-0677">Repeat</keyword>
<evidence type="ECO:0000256" key="5">
    <source>
        <dbReference type="ARBA" id="ARBA00040665"/>
    </source>
</evidence>
<evidence type="ECO:0000313" key="7">
    <source>
        <dbReference type="EMBL" id="CAH1397320.1"/>
    </source>
</evidence>
<dbReference type="InterPro" id="IPR011990">
    <property type="entry name" value="TPR-like_helical_dom_sf"/>
</dbReference>
<dbReference type="Gene3D" id="1.25.40.10">
    <property type="entry name" value="Tetratricopeptide repeat domain"/>
    <property type="match status" value="1"/>
</dbReference>
<dbReference type="GO" id="GO:0005929">
    <property type="term" value="C:cilium"/>
    <property type="evidence" value="ECO:0007669"/>
    <property type="project" value="TreeGrafter"/>
</dbReference>
<keyword evidence="2" id="KW-0963">Cytoplasm</keyword>
<dbReference type="EMBL" id="OV725079">
    <property type="protein sequence ID" value="CAH1397320.1"/>
    <property type="molecule type" value="Genomic_DNA"/>
</dbReference>
<dbReference type="InterPro" id="IPR051476">
    <property type="entry name" value="Bac_ResReg_Asp_Phosphatase"/>
</dbReference>
<dbReference type="SUPFAM" id="SSF48452">
    <property type="entry name" value="TPR-like"/>
    <property type="match status" value="1"/>
</dbReference>
<organism evidence="7 8">
    <name type="scientific">Nezara viridula</name>
    <name type="common">Southern green stink bug</name>
    <name type="synonym">Cimex viridulus</name>
    <dbReference type="NCBI Taxonomy" id="85310"/>
    <lineage>
        <taxon>Eukaryota</taxon>
        <taxon>Metazoa</taxon>
        <taxon>Ecdysozoa</taxon>
        <taxon>Arthropoda</taxon>
        <taxon>Hexapoda</taxon>
        <taxon>Insecta</taxon>
        <taxon>Pterygota</taxon>
        <taxon>Neoptera</taxon>
        <taxon>Paraneoptera</taxon>
        <taxon>Hemiptera</taxon>
        <taxon>Heteroptera</taxon>
        <taxon>Panheteroptera</taxon>
        <taxon>Pentatomomorpha</taxon>
        <taxon>Pentatomoidea</taxon>
        <taxon>Pentatomidae</taxon>
        <taxon>Pentatominae</taxon>
        <taxon>Nezara</taxon>
    </lineage>
</organism>
<evidence type="ECO:0000256" key="2">
    <source>
        <dbReference type="ARBA" id="ARBA00022490"/>
    </source>
</evidence>
<dbReference type="GO" id="GO:0003341">
    <property type="term" value="P:cilium movement"/>
    <property type="evidence" value="ECO:0007669"/>
    <property type="project" value="TreeGrafter"/>
</dbReference>
<comment type="subcellular location">
    <subcellularLocation>
        <location evidence="1">Cytoplasm</location>
    </subcellularLocation>
</comment>
<evidence type="ECO:0000256" key="1">
    <source>
        <dbReference type="ARBA" id="ARBA00004496"/>
    </source>
</evidence>
<dbReference type="GO" id="GO:0005737">
    <property type="term" value="C:cytoplasm"/>
    <property type="evidence" value="ECO:0007669"/>
    <property type="project" value="UniProtKB-SubCell"/>
</dbReference>
<reference evidence="7" key="1">
    <citation type="submission" date="2022-01" db="EMBL/GenBank/DDBJ databases">
        <authorList>
            <person name="King R."/>
        </authorList>
    </citation>
    <scope>NUCLEOTIDE SEQUENCE</scope>
</reference>
<proteinExistence type="predicted"/>
<evidence type="ECO:0000313" key="8">
    <source>
        <dbReference type="Proteomes" id="UP001152798"/>
    </source>
</evidence>
<dbReference type="PANTHER" id="PTHR46630:SF1">
    <property type="entry name" value="TETRATRICOPEPTIDE REPEAT PROTEIN 29"/>
    <property type="match status" value="1"/>
</dbReference>
<comment type="function">
    <text evidence="6">Axonemal protein which is implicated in axonemal and/or peri-axonemal structure assembly and regulates flagellum assembly and beating and therefore sperm motility.</text>
</comment>
<evidence type="ECO:0000256" key="4">
    <source>
        <dbReference type="ARBA" id="ARBA00022803"/>
    </source>
</evidence>
<dbReference type="PANTHER" id="PTHR46630">
    <property type="entry name" value="TETRATRICOPEPTIDE REPEAT PROTEIN 29"/>
    <property type="match status" value="1"/>
</dbReference>